<dbReference type="PRINTS" id="PR00080">
    <property type="entry name" value="SDRFAMILY"/>
</dbReference>
<name>A0A6A6TJX6_9PLEO</name>
<keyword evidence="2" id="KW-0560">Oxidoreductase</keyword>
<dbReference type="InterPro" id="IPR036291">
    <property type="entry name" value="NAD(P)-bd_dom_sf"/>
</dbReference>
<evidence type="ECO:0000256" key="1">
    <source>
        <dbReference type="ARBA" id="ARBA00006484"/>
    </source>
</evidence>
<dbReference type="AlphaFoldDB" id="A0A6A6TJX6"/>
<evidence type="ECO:0000313" key="4">
    <source>
        <dbReference type="EMBL" id="KAF2659507.1"/>
    </source>
</evidence>
<dbReference type="GO" id="GO:0006654">
    <property type="term" value="P:phosphatidic acid biosynthetic process"/>
    <property type="evidence" value="ECO:0007669"/>
    <property type="project" value="TreeGrafter"/>
</dbReference>
<organism evidence="4 5">
    <name type="scientific">Lophiostoma macrostomum CBS 122681</name>
    <dbReference type="NCBI Taxonomy" id="1314788"/>
    <lineage>
        <taxon>Eukaryota</taxon>
        <taxon>Fungi</taxon>
        <taxon>Dikarya</taxon>
        <taxon>Ascomycota</taxon>
        <taxon>Pezizomycotina</taxon>
        <taxon>Dothideomycetes</taxon>
        <taxon>Pleosporomycetidae</taxon>
        <taxon>Pleosporales</taxon>
        <taxon>Lophiostomataceae</taxon>
        <taxon>Lophiostoma</taxon>
    </lineage>
</organism>
<dbReference type="InterPro" id="IPR002347">
    <property type="entry name" value="SDR_fam"/>
</dbReference>
<keyword evidence="5" id="KW-1185">Reference proteome</keyword>
<dbReference type="GO" id="GO:0005811">
    <property type="term" value="C:lipid droplet"/>
    <property type="evidence" value="ECO:0007669"/>
    <property type="project" value="TreeGrafter"/>
</dbReference>
<dbReference type="Proteomes" id="UP000799324">
    <property type="component" value="Unassembled WGS sequence"/>
</dbReference>
<evidence type="ECO:0000313" key="5">
    <source>
        <dbReference type="Proteomes" id="UP000799324"/>
    </source>
</evidence>
<dbReference type="GO" id="GO:0000140">
    <property type="term" value="F:acylglycerone-phosphate reductase (NADP+) activity"/>
    <property type="evidence" value="ECO:0007669"/>
    <property type="project" value="TreeGrafter"/>
</dbReference>
<dbReference type="EMBL" id="MU004306">
    <property type="protein sequence ID" value="KAF2659507.1"/>
    <property type="molecule type" value="Genomic_DNA"/>
</dbReference>
<dbReference type="SUPFAM" id="SSF51735">
    <property type="entry name" value="NAD(P)-binding Rossmann-fold domains"/>
    <property type="match status" value="1"/>
</dbReference>
<dbReference type="GO" id="GO:0019433">
    <property type="term" value="P:triglyceride catabolic process"/>
    <property type="evidence" value="ECO:0007669"/>
    <property type="project" value="TreeGrafter"/>
</dbReference>
<dbReference type="GO" id="GO:0005783">
    <property type="term" value="C:endoplasmic reticulum"/>
    <property type="evidence" value="ECO:0007669"/>
    <property type="project" value="TreeGrafter"/>
</dbReference>
<dbReference type="PANTHER" id="PTHR44169:SF6">
    <property type="entry name" value="NADPH-DEPENDENT 1-ACYLDIHYDROXYACETONE PHOSPHATE REDUCTASE"/>
    <property type="match status" value="1"/>
</dbReference>
<accession>A0A6A6TJX6</accession>
<proteinExistence type="inferred from homology"/>
<reference evidence="4" key="1">
    <citation type="journal article" date="2020" name="Stud. Mycol.">
        <title>101 Dothideomycetes genomes: a test case for predicting lifestyles and emergence of pathogens.</title>
        <authorList>
            <person name="Haridas S."/>
            <person name="Albert R."/>
            <person name="Binder M."/>
            <person name="Bloem J."/>
            <person name="Labutti K."/>
            <person name="Salamov A."/>
            <person name="Andreopoulos B."/>
            <person name="Baker S."/>
            <person name="Barry K."/>
            <person name="Bills G."/>
            <person name="Bluhm B."/>
            <person name="Cannon C."/>
            <person name="Castanera R."/>
            <person name="Culley D."/>
            <person name="Daum C."/>
            <person name="Ezra D."/>
            <person name="Gonzalez J."/>
            <person name="Henrissat B."/>
            <person name="Kuo A."/>
            <person name="Liang C."/>
            <person name="Lipzen A."/>
            <person name="Lutzoni F."/>
            <person name="Magnuson J."/>
            <person name="Mondo S."/>
            <person name="Nolan M."/>
            <person name="Ohm R."/>
            <person name="Pangilinan J."/>
            <person name="Park H.-J."/>
            <person name="Ramirez L."/>
            <person name="Alfaro M."/>
            <person name="Sun H."/>
            <person name="Tritt A."/>
            <person name="Yoshinaga Y."/>
            <person name="Zwiers L.-H."/>
            <person name="Turgeon B."/>
            <person name="Goodwin S."/>
            <person name="Spatafora J."/>
            <person name="Crous P."/>
            <person name="Grigoriev I."/>
        </authorList>
    </citation>
    <scope>NUCLEOTIDE SEQUENCE</scope>
    <source>
        <strain evidence="4">CBS 122681</strain>
    </source>
</reference>
<comment type="similarity">
    <text evidence="1 3">Belongs to the short-chain dehydrogenases/reductases (SDR) family.</text>
</comment>
<dbReference type="Gene3D" id="3.40.50.720">
    <property type="entry name" value="NAD(P)-binding Rossmann-like Domain"/>
    <property type="match status" value="1"/>
</dbReference>
<evidence type="ECO:0000256" key="3">
    <source>
        <dbReference type="RuleBase" id="RU000363"/>
    </source>
</evidence>
<dbReference type="GO" id="GO:0004806">
    <property type="term" value="F:triacylglycerol lipase activity"/>
    <property type="evidence" value="ECO:0007669"/>
    <property type="project" value="TreeGrafter"/>
</dbReference>
<dbReference type="PRINTS" id="PR00081">
    <property type="entry name" value="GDHRDH"/>
</dbReference>
<sequence length="329" mass="35795">MLYRHYFSPIFPTRISVDVGFASQVISQPLNLTGYNMTITRKICLVTGCSNGGCGAALAEAFRDAGYHVFATARSPSKIPQSLHSSPNVTVLALNVTSSQSIAALAKEVGMQTGGKLDVLVNNAGLGLSKPALDTTIDEARKLFDLNFFGVLEMTQAFAPMLVRAQGCVVNNSSVGGYMAFPFTSIYNASKAALTLAGDAWRLELEPLGVRVITLITGGISTKFLDNLQSQPVDLPETSFYHAIKNDIQAQEETVPFGVPPEKFAQDVLRQVERGATGKFWVGGAACMTRVLGWVMTEWMADRVALWQKPFTRKLAMVRREEESSKKTE</sequence>
<dbReference type="CDD" id="cd05374">
    <property type="entry name" value="17beta-HSD-like_SDR_c"/>
    <property type="match status" value="1"/>
</dbReference>
<protein>
    <submittedName>
        <fullName evidence="4">NAD(P)-binding protein</fullName>
    </submittedName>
</protein>
<evidence type="ECO:0000256" key="2">
    <source>
        <dbReference type="ARBA" id="ARBA00023002"/>
    </source>
</evidence>
<dbReference type="Pfam" id="PF00106">
    <property type="entry name" value="adh_short"/>
    <property type="match status" value="1"/>
</dbReference>
<dbReference type="OrthoDB" id="2102561at2759"/>
<gene>
    <name evidence="4" type="ORF">K491DRAFT_163403</name>
</gene>
<dbReference type="PANTHER" id="PTHR44169">
    <property type="entry name" value="NADPH-DEPENDENT 1-ACYLDIHYDROXYACETONE PHOSPHATE REDUCTASE"/>
    <property type="match status" value="1"/>
</dbReference>